<sequence length="317" mass="35578">MTSTRSPVEEDTKSFIDFKNMASQEWDIQWQGTFGLETPVEDRKLKTSSTTYVSGNWYTNIERESTGEDMVDPYFCSSNHFLFDDPFIPLGDHSLSWQFPPTATMGFNAPSLQDAGNDVHGKRPTLEKEAYPSLQDTLTPDLPVEFKDTSKTSRPVGSDPSRSNKRKYKKRQPSGPRANSQRRDSHNAIEKKYRTSINEKIDRLRQAIPPPVRKNGEFKYSEEDDGSSTEKESKSLGLKDGKGAVLVRALGYIKRLEADATKLCGEAVVLESRLKAFQDLYIDGTVPLDNVALHPAASAVNNEPSTVYRKVLAFGRE</sequence>
<evidence type="ECO:0000259" key="2">
    <source>
        <dbReference type="PROSITE" id="PS50888"/>
    </source>
</evidence>
<dbReference type="AlphaFoldDB" id="A0A2J6Q8M1"/>
<evidence type="ECO:0000313" key="4">
    <source>
        <dbReference type="Proteomes" id="UP000235672"/>
    </source>
</evidence>
<dbReference type="PANTHER" id="PTHR47336:SF2">
    <property type="entry name" value="TRANSCRIPTION FACTOR HMS1-RELATED"/>
    <property type="match status" value="1"/>
</dbReference>
<protein>
    <recommendedName>
        <fullName evidence="2">BHLH domain-containing protein</fullName>
    </recommendedName>
</protein>
<evidence type="ECO:0000313" key="3">
    <source>
        <dbReference type="EMBL" id="PMD22608.1"/>
    </source>
</evidence>
<dbReference type="EMBL" id="KZ613477">
    <property type="protein sequence ID" value="PMD22608.1"/>
    <property type="molecule type" value="Genomic_DNA"/>
</dbReference>
<dbReference type="STRING" id="1745343.A0A2J6Q8M1"/>
<name>A0A2J6Q8M1_9HELO</name>
<dbReference type="PANTHER" id="PTHR47336">
    <property type="entry name" value="TRANSCRIPTION FACTOR HMS1-RELATED"/>
    <property type="match status" value="1"/>
</dbReference>
<feature type="compositionally biased region" description="Basic and acidic residues" evidence="1">
    <location>
        <begin position="181"/>
        <end position="205"/>
    </location>
</feature>
<keyword evidence="4" id="KW-1185">Reference proteome</keyword>
<gene>
    <name evidence="3" type="ORF">NA56DRAFT_644800</name>
</gene>
<feature type="region of interest" description="Disordered" evidence="1">
    <location>
        <begin position="128"/>
        <end position="236"/>
    </location>
</feature>
<dbReference type="SMART" id="SM00353">
    <property type="entry name" value="HLH"/>
    <property type="match status" value="1"/>
</dbReference>
<dbReference type="OrthoDB" id="2133190at2759"/>
<dbReference type="InterPro" id="IPR052099">
    <property type="entry name" value="Regulatory_TF_Diverse"/>
</dbReference>
<feature type="domain" description="BHLH" evidence="2">
    <location>
        <begin position="181"/>
        <end position="256"/>
    </location>
</feature>
<organism evidence="3 4">
    <name type="scientific">Hyaloscypha hepaticicola</name>
    <dbReference type="NCBI Taxonomy" id="2082293"/>
    <lineage>
        <taxon>Eukaryota</taxon>
        <taxon>Fungi</taxon>
        <taxon>Dikarya</taxon>
        <taxon>Ascomycota</taxon>
        <taxon>Pezizomycotina</taxon>
        <taxon>Leotiomycetes</taxon>
        <taxon>Helotiales</taxon>
        <taxon>Hyaloscyphaceae</taxon>
        <taxon>Hyaloscypha</taxon>
    </lineage>
</organism>
<dbReference type="SUPFAM" id="SSF47459">
    <property type="entry name" value="HLH, helix-loop-helix DNA-binding domain"/>
    <property type="match status" value="1"/>
</dbReference>
<dbReference type="Gene3D" id="4.10.280.10">
    <property type="entry name" value="Helix-loop-helix DNA-binding domain"/>
    <property type="match status" value="1"/>
</dbReference>
<accession>A0A2J6Q8M1</accession>
<feature type="compositionally biased region" description="Basic residues" evidence="1">
    <location>
        <begin position="163"/>
        <end position="172"/>
    </location>
</feature>
<dbReference type="InterPro" id="IPR036638">
    <property type="entry name" value="HLH_DNA-bd_sf"/>
</dbReference>
<dbReference type="Pfam" id="PF00010">
    <property type="entry name" value="HLH"/>
    <property type="match status" value="1"/>
</dbReference>
<evidence type="ECO:0000256" key="1">
    <source>
        <dbReference type="SAM" id="MobiDB-lite"/>
    </source>
</evidence>
<proteinExistence type="predicted"/>
<dbReference type="Proteomes" id="UP000235672">
    <property type="component" value="Unassembled WGS sequence"/>
</dbReference>
<dbReference type="PROSITE" id="PS50888">
    <property type="entry name" value="BHLH"/>
    <property type="match status" value="1"/>
</dbReference>
<dbReference type="GO" id="GO:0046983">
    <property type="term" value="F:protein dimerization activity"/>
    <property type="evidence" value="ECO:0007669"/>
    <property type="project" value="InterPro"/>
</dbReference>
<dbReference type="InterPro" id="IPR011598">
    <property type="entry name" value="bHLH_dom"/>
</dbReference>
<reference evidence="3 4" key="1">
    <citation type="submission" date="2016-05" db="EMBL/GenBank/DDBJ databases">
        <title>A degradative enzymes factory behind the ericoid mycorrhizal symbiosis.</title>
        <authorList>
            <consortium name="DOE Joint Genome Institute"/>
            <person name="Martino E."/>
            <person name="Morin E."/>
            <person name="Grelet G."/>
            <person name="Kuo A."/>
            <person name="Kohler A."/>
            <person name="Daghino S."/>
            <person name="Barry K."/>
            <person name="Choi C."/>
            <person name="Cichocki N."/>
            <person name="Clum A."/>
            <person name="Copeland A."/>
            <person name="Hainaut M."/>
            <person name="Haridas S."/>
            <person name="Labutti K."/>
            <person name="Lindquist E."/>
            <person name="Lipzen A."/>
            <person name="Khouja H.-R."/>
            <person name="Murat C."/>
            <person name="Ohm R."/>
            <person name="Olson A."/>
            <person name="Spatafora J."/>
            <person name="Veneault-Fourrey C."/>
            <person name="Henrissat B."/>
            <person name="Grigoriev I."/>
            <person name="Martin F."/>
            <person name="Perotto S."/>
        </authorList>
    </citation>
    <scope>NUCLEOTIDE SEQUENCE [LARGE SCALE GENOMIC DNA]</scope>
    <source>
        <strain evidence="3 4">UAMH 7357</strain>
    </source>
</reference>